<dbReference type="Gene3D" id="3.20.20.450">
    <property type="entry name" value="EAL domain"/>
    <property type="match status" value="1"/>
</dbReference>
<organism evidence="1 2">
    <name type="scientific">Cupriavidus metallidurans</name>
    <dbReference type="NCBI Taxonomy" id="119219"/>
    <lineage>
        <taxon>Bacteria</taxon>
        <taxon>Pseudomonadati</taxon>
        <taxon>Pseudomonadota</taxon>
        <taxon>Betaproteobacteria</taxon>
        <taxon>Burkholderiales</taxon>
        <taxon>Burkholderiaceae</taxon>
        <taxon>Cupriavidus</taxon>
    </lineage>
</organism>
<dbReference type="OrthoDB" id="8956528at2"/>
<name>A0A2L0X1C6_9BURK</name>
<dbReference type="InterPro" id="IPR050706">
    <property type="entry name" value="Cyclic-di-GMP_PDE-like"/>
</dbReference>
<sequence>MDSEAKDAPWGDDRDREPALSESQPAAFLAALAGHRAEIGTAHPLAIVIVRLDRFQFACETIGSRRTRMLRAEVKSRIAGVGVMPAVMHWLSPADLGIACLLPATAEEMAELSRSIATALRLPYSVDGFELFLSCSIGTAIDSPESATERNLQQAFDAMLQINRRGGGGIANASQPVSPRMVTLLAALPEAVSRGEFSLQLQPRALFDTAEIAAYTVRLRWHHPVLGRISPQDFLPAVEALGMMREVGHWLVQQLLQLIQESKHVAKVQFTLLASSPQLLADDAITMLQRAVETSGISPDRLCVEVPVQCIGAVADAAQKAARLHDCGIQISLSDFTDDQISRHALALVEPDMVMLDARHLGSSAQARDAATLLRSACVFARSRGVAVHARGVETRAQLEAVRDWGCDGVQGYLLAQPFPAQWLVQTHAAVAERARQLLRPTNLV</sequence>
<dbReference type="Gene3D" id="3.30.70.270">
    <property type="match status" value="1"/>
</dbReference>
<accession>A0A2L0X1C6</accession>
<proteinExistence type="predicted"/>
<dbReference type="SUPFAM" id="SSF141868">
    <property type="entry name" value="EAL domain-like"/>
    <property type="match status" value="1"/>
</dbReference>
<dbReference type="InterPro" id="IPR043128">
    <property type="entry name" value="Rev_trsase/Diguanyl_cyclase"/>
</dbReference>
<evidence type="ECO:0000313" key="1">
    <source>
        <dbReference type="EMBL" id="QBP12693.1"/>
    </source>
</evidence>
<dbReference type="GO" id="GO:0071111">
    <property type="term" value="F:cyclic-guanylate-specific phosphodiesterase activity"/>
    <property type="evidence" value="ECO:0007669"/>
    <property type="project" value="InterPro"/>
</dbReference>
<dbReference type="Pfam" id="PF00563">
    <property type="entry name" value="EAL"/>
    <property type="match status" value="1"/>
</dbReference>
<dbReference type="InterPro" id="IPR029787">
    <property type="entry name" value="Nucleotide_cyclase"/>
</dbReference>
<protein>
    <submittedName>
        <fullName evidence="1">GGDEF domain-containing protein</fullName>
    </submittedName>
</protein>
<dbReference type="CDD" id="cd01948">
    <property type="entry name" value="EAL"/>
    <property type="match status" value="1"/>
</dbReference>
<reference evidence="1 2" key="1">
    <citation type="submission" date="2019-03" db="EMBL/GenBank/DDBJ databases">
        <title>Comparative insights into the high quality Complete genome sequence of highly metal resistant Cupriavidus metallidurans strain BS1 isolated from a gold-copper mine.</title>
        <authorList>
            <person name="Mazhar H.S."/>
            <person name="Rensing C."/>
        </authorList>
    </citation>
    <scope>NUCLEOTIDE SEQUENCE [LARGE SCALE GENOMIC DNA]</scope>
    <source>
        <strain evidence="1 2">BS1</strain>
    </source>
</reference>
<dbReference type="SMART" id="SM00052">
    <property type="entry name" value="EAL"/>
    <property type="match status" value="1"/>
</dbReference>
<dbReference type="InterPro" id="IPR001633">
    <property type="entry name" value="EAL_dom"/>
</dbReference>
<dbReference type="InterPro" id="IPR035919">
    <property type="entry name" value="EAL_sf"/>
</dbReference>
<dbReference type="PROSITE" id="PS50883">
    <property type="entry name" value="EAL"/>
    <property type="match status" value="1"/>
</dbReference>
<dbReference type="AlphaFoldDB" id="A0A2L0X1C6"/>
<evidence type="ECO:0000313" key="2">
    <source>
        <dbReference type="Proteomes" id="UP000253772"/>
    </source>
</evidence>
<gene>
    <name evidence="1" type="ORF">DDF84_023710</name>
</gene>
<dbReference type="Proteomes" id="UP000253772">
    <property type="component" value="Chromosome c2"/>
</dbReference>
<dbReference type="PANTHER" id="PTHR33121">
    <property type="entry name" value="CYCLIC DI-GMP PHOSPHODIESTERASE PDEF"/>
    <property type="match status" value="1"/>
</dbReference>
<dbReference type="SUPFAM" id="SSF55073">
    <property type="entry name" value="Nucleotide cyclase"/>
    <property type="match status" value="1"/>
</dbReference>
<dbReference type="EMBL" id="CP037901">
    <property type="protein sequence ID" value="QBP12693.1"/>
    <property type="molecule type" value="Genomic_DNA"/>
</dbReference>
<dbReference type="RefSeq" id="WP_024569405.1">
    <property type="nucleotide sequence ID" value="NZ_CP026544.1"/>
</dbReference>
<dbReference type="PANTHER" id="PTHR33121:SF70">
    <property type="entry name" value="SIGNALING PROTEIN YKOW"/>
    <property type="match status" value="1"/>
</dbReference>